<dbReference type="NCBIfam" id="TIGR03804">
    <property type="entry name" value="para_beta_helix"/>
    <property type="match status" value="1"/>
</dbReference>
<dbReference type="Gene3D" id="2.160.20.10">
    <property type="entry name" value="Single-stranded right-handed beta-helix, Pectin lyase-like"/>
    <property type="match status" value="1"/>
</dbReference>
<name>A0A366E0J8_9HYPH</name>
<dbReference type="EMBL" id="QNRH01000003">
    <property type="protein sequence ID" value="RBO95827.1"/>
    <property type="molecule type" value="Genomic_DNA"/>
</dbReference>
<feature type="domain" description="Carbohydrate-binding/sugar hydrolysis" evidence="4">
    <location>
        <begin position="65"/>
        <end position="213"/>
    </location>
</feature>
<evidence type="ECO:0000256" key="3">
    <source>
        <dbReference type="ARBA" id="ARBA00022786"/>
    </source>
</evidence>
<dbReference type="InterPro" id="IPR006626">
    <property type="entry name" value="PbH1"/>
</dbReference>
<dbReference type="PANTHER" id="PTHR22990:SF15">
    <property type="entry name" value="F-BOX ONLY PROTEIN 10"/>
    <property type="match status" value="1"/>
</dbReference>
<dbReference type="AlphaFoldDB" id="A0A366E0J8"/>
<comment type="caution">
    <text evidence="5">The sequence shown here is derived from an EMBL/GenBank/DDBJ whole genome shotgun (WGS) entry which is preliminary data.</text>
</comment>
<organism evidence="5 6">
    <name type="scientific">Pseudochrobactrum asaccharolyticum</name>
    <dbReference type="NCBI Taxonomy" id="354351"/>
    <lineage>
        <taxon>Bacteria</taxon>
        <taxon>Pseudomonadati</taxon>
        <taxon>Pseudomonadota</taxon>
        <taxon>Alphaproteobacteria</taxon>
        <taxon>Hyphomicrobiales</taxon>
        <taxon>Brucellaceae</taxon>
        <taxon>Pseudochrobactrum</taxon>
    </lineage>
</organism>
<dbReference type="InterPro" id="IPR012334">
    <property type="entry name" value="Pectin_lyas_fold"/>
</dbReference>
<dbReference type="SMART" id="SM00710">
    <property type="entry name" value="PbH1"/>
    <property type="match status" value="9"/>
</dbReference>
<comment type="pathway">
    <text evidence="1">Protein modification; protein ubiquitination.</text>
</comment>
<keyword evidence="6" id="KW-1185">Reference proteome</keyword>
<dbReference type="SUPFAM" id="SSF51126">
    <property type="entry name" value="Pectin lyase-like"/>
    <property type="match status" value="1"/>
</dbReference>
<accession>A0A366E0J8</accession>
<proteinExistence type="predicted"/>
<dbReference type="InterPro" id="IPR051550">
    <property type="entry name" value="SCF-Subunits/Alg-Epimerases"/>
</dbReference>
<evidence type="ECO:0000313" key="6">
    <source>
        <dbReference type="Proteomes" id="UP000252893"/>
    </source>
</evidence>
<dbReference type="InterPro" id="IPR011050">
    <property type="entry name" value="Pectin_lyase_fold/virulence"/>
</dbReference>
<dbReference type="InterPro" id="IPR007742">
    <property type="entry name" value="NosD_dom"/>
</dbReference>
<dbReference type="InterPro" id="IPR022441">
    <property type="entry name" value="Para_beta_helix_rpt-2"/>
</dbReference>
<evidence type="ECO:0000256" key="2">
    <source>
        <dbReference type="ARBA" id="ARBA00022737"/>
    </source>
</evidence>
<dbReference type="NCBIfam" id="TIGR04247">
    <property type="entry name" value="NosD_copper_fam"/>
    <property type="match status" value="1"/>
</dbReference>
<reference evidence="5 6" key="1">
    <citation type="submission" date="2018-06" db="EMBL/GenBank/DDBJ databases">
        <title>Genomic Encyclopedia of Type Strains, Phase IV (KMG-IV): sequencing the most valuable type-strain genomes for metagenomic binning, comparative biology and taxonomic classification.</title>
        <authorList>
            <person name="Goeker M."/>
        </authorList>
    </citation>
    <scope>NUCLEOTIDE SEQUENCE [LARGE SCALE GENOMIC DNA]</scope>
    <source>
        <strain evidence="5 6">DSM 25619</strain>
    </source>
</reference>
<dbReference type="Pfam" id="PF05048">
    <property type="entry name" value="NosD"/>
    <property type="match status" value="1"/>
</dbReference>
<dbReference type="PANTHER" id="PTHR22990">
    <property type="entry name" value="F-BOX ONLY PROTEIN"/>
    <property type="match status" value="1"/>
</dbReference>
<dbReference type="SMART" id="SM00722">
    <property type="entry name" value="CASH"/>
    <property type="match status" value="2"/>
</dbReference>
<gene>
    <name evidence="5" type="ORF">DFR47_103391</name>
</gene>
<evidence type="ECO:0000259" key="4">
    <source>
        <dbReference type="SMART" id="SM00722"/>
    </source>
</evidence>
<keyword evidence="3" id="KW-0833">Ubl conjugation pathway</keyword>
<evidence type="ECO:0000256" key="1">
    <source>
        <dbReference type="ARBA" id="ARBA00004906"/>
    </source>
</evidence>
<sequence length="483" mass="52192">MKHQRHKEKHNPAALPEQTTPALKHYAFATALCFSGLLPAMISPALAGEITVSAGQNLQTVLDQAPAGETIRLLKGRHDGSVVIDKTVMLEGEAGAVLYGSGTGNTITVNAPETIIRGLEIRGSGDNLYDLNSGIFIAKTATGARAENNRLIDNLYGIYLHGAKDSVAEGNEIIGKRGVRMAQTGSGVSIWNAPGAKVLNNIIRYGRDGIYTNASRKNIFRGNLMENVRFAVHYMYTNDSEVSDNISRNNSVGFAIMYTSRLKITGNLSDGDRDHGLLLNYANSSVITGNQVIGRMQSADRWIDAGVQSAEHGMPAPETDPSADAGSMRLGPEKCVFIYNANKNKFTGNQFENCSIGIHFTAGSEGNVMSGNAFINNRNQVKYVGTRNLDWSTKGRGNFWSDNPAFDLNGDGIADSPYRPNDLIDKVLWTAPQAKILINSPAIQTIRWAQMQFPALMPGGVIDSYPLMKPPAMPVKSGGENKS</sequence>
<feature type="domain" description="Carbohydrate-binding/sugar hydrolysis" evidence="4">
    <location>
        <begin position="219"/>
        <end position="416"/>
    </location>
</feature>
<evidence type="ECO:0000313" key="5">
    <source>
        <dbReference type="EMBL" id="RBO95827.1"/>
    </source>
</evidence>
<protein>
    <submittedName>
        <fullName evidence="5">Nitrous oxidase accessory protein</fullName>
    </submittedName>
</protein>
<dbReference type="InterPro" id="IPR006633">
    <property type="entry name" value="Carb-bd_sugar_hydrolysis-dom"/>
</dbReference>
<dbReference type="InterPro" id="IPR026464">
    <property type="entry name" value="NosD_copper_fam"/>
</dbReference>
<dbReference type="Proteomes" id="UP000252893">
    <property type="component" value="Unassembled WGS sequence"/>
</dbReference>
<keyword evidence="2" id="KW-0677">Repeat</keyword>